<comment type="catalytic activity">
    <reaction evidence="12 14">
        <text>L-threonine + hydrogencarbonate + ATP = L-threonylcarbamoyladenylate + diphosphate + H2O</text>
        <dbReference type="Rhea" id="RHEA:36407"/>
        <dbReference type="ChEBI" id="CHEBI:15377"/>
        <dbReference type="ChEBI" id="CHEBI:17544"/>
        <dbReference type="ChEBI" id="CHEBI:30616"/>
        <dbReference type="ChEBI" id="CHEBI:33019"/>
        <dbReference type="ChEBI" id="CHEBI:57926"/>
        <dbReference type="ChEBI" id="CHEBI:73682"/>
        <dbReference type="EC" id="2.7.7.87"/>
    </reaction>
</comment>
<feature type="binding site" evidence="15">
    <location>
        <position position="171"/>
    </location>
    <ligand>
        <name>ATP</name>
        <dbReference type="ChEBI" id="CHEBI:30616"/>
    </ligand>
</feature>
<keyword evidence="6 14" id="KW-0808">Transferase</keyword>
<dbReference type="InterPro" id="IPR005145">
    <property type="entry name" value="Sua5_C"/>
</dbReference>
<comment type="subcellular location">
    <subcellularLocation>
        <location evidence="1 14">Cytoplasm</location>
    </subcellularLocation>
</comment>
<feature type="binding site" evidence="15">
    <location>
        <position position="137"/>
    </location>
    <ligand>
        <name>ATP</name>
        <dbReference type="ChEBI" id="CHEBI:30616"/>
    </ligand>
</feature>
<feature type="binding site" evidence="15">
    <location>
        <position position="269"/>
    </location>
    <ligand>
        <name>ATP</name>
        <dbReference type="ChEBI" id="CHEBI:30616"/>
    </ligand>
</feature>
<comment type="caution">
    <text evidence="17">The sequence shown here is derived from an EMBL/GenBank/DDBJ whole genome shotgun (WGS) entry which is preliminary data.</text>
</comment>
<evidence type="ECO:0000259" key="16">
    <source>
        <dbReference type="PROSITE" id="PS51163"/>
    </source>
</evidence>
<reference evidence="17 18" key="1">
    <citation type="journal article" date="2020" name="ISME J.">
        <title>Uncovering the hidden diversity of litter-decomposition mechanisms in mushroom-forming fungi.</title>
        <authorList>
            <person name="Floudas D."/>
            <person name="Bentzer J."/>
            <person name="Ahren D."/>
            <person name="Johansson T."/>
            <person name="Persson P."/>
            <person name="Tunlid A."/>
        </authorList>
    </citation>
    <scope>NUCLEOTIDE SEQUENCE [LARGE SCALE GENOMIC DNA]</scope>
    <source>
        <strain evidence="17 18">CBS 291.85</strain>
    </source>
</reference>
<keyword evidence="18" id="KW-1185">Reference proteome</keyword>
<accession>A0A8H5LU23</accession>
<dbReference type="PANTHER" id="PTHR17490:SF16">
    <property type="entry name" value="THREONYLCARBAMOYL-AMP SYNTHASE"/>
    <property type="match status" value="1"/>
</dbReference>
<name>A0A8H5LU23_9AGAR</name>
<dbReference type="Gene3D" id="3.90.870.10">
    <property type="entry name" value="DHBP synthase"/>
    <property type="match status" value="1"/>
</dbReference>
<keyword evidence="8 14" id="KW-0548">Nucleotidyltransferase</keyword>
<evidence type="ECO:0000256" key="10">
    <source>
        <dbReference type="ARBA" id="ARBA00022840"/>
    </source>
</evidence>
<keyword evidence="5 14" id="KW-0963">Cytoplasm</keyword>
<dbReference type="SUPFAM" id="SSF55821">
    <property type="entry name" value="YrdC/RibB"/>
    <property type="match status" value="1"/>
</dbReference>
<evidence type="ECO:0000256" key="4">
    <source>
        <dbReference type="ARBA" id="ARBA00015492"/>
    </source>
</evidence>
<dbReference type="GO" id="GO:0002949">
    <property type="term" value="P:tRNA threonylcarbamoyladenosine modification"/>
    <property type="evidence" value="ECO:0007669"/>
    <property type="project" value="UniProtKB-ARBA"/>
</dbReference>
<evidence type="ECO:0000256" key="13">
    <source>
        <dbReference type="ARBA" id="ARBA00056339"/>
    </source>
</evidence>
<evidence type="ECO:0000313" key="18">
    <source>
        <dbReference type="Proteomes" id="UP000559256"/>
    </source>
</evidence>
<comment type="function">
    <text evidence="13">Required for the formation of a threonylcarbamoyl group on adenosine at position 37 (t(6)A37) in tRNAs that read codons beginning with adenine. Likely catalyzes the conversion of L-threonine, HCO(3)(-)/CO(2) and ATP to give threonylcarbamoyl-AMP (TC-AMP) as the acyladenylate intermediate, with the release of diphosphate. Required for normal translation, by ensuring translation fidelity at the level of codon recognition, appropriate translation initiation selection and maintenance of reading frame. Also involved in telomere replication. Binds to single-stranded telomeric (ssTG) DNA and positively regulates telomere length.</text>
</comment>
<evidence type="ECO:0000256" key="2">
    <source>
        <dbReference type="ARBA" id="ARBA00007663"/>
    </source>
</evidence>
<dbReference type="Pfam" id="PF01300">
    <property type="entry name" value="Sua5_yciO_yrdC"/>
    <property type="match status" value="1"/>
</dbReference>
<protein>
    <recommendedName>
        <fullName evidence="4 14">Threonylcarbamoyl-AMP synthase</fullName>
        <shortName evidence="14">TC-AMP synthase</shortName>
        <ecNumber evidence="3 14">2.7.7.87</ecNumber>
    </recommendedName>
    <alternativeName>
        <fullName evidence="11 14">L-threonylcarbamoyladenylate synthase</fullName>
    </alternativeName>
</protein>
<dbReference type="InterPro" id="IPR038385">
    <property type="entry name" value="Sua5/YwlC_C"/>
</dbReference>
<dbReference type="Gene3D" id="3.40.50.11030">
    <property type="entry name" value="Threonylcarbamoyl-AMP synthase, C-terminal domain"/>
    <property type="match status" value="1"/>
</dbReference>
<proteinExistence type="inferred from homology"/>
<dbReference type="EC" id="2.7.7.87" evidence="3 14"/>
<dbReference type="EMBL" id="JAACJM010000012">
    <property type="protein sequence ID" value="KAF5370040.1"/>
    <property type="molecule type" value="Genomic_DNA"/>
</dbReference>
<keyword evidence="10 14" id="KW-0067">ATP-binding</keyword>
<dbReference type="InterPro" id="IPR010923">
    <property type="entry name" value="T(6)A37_SUA5"/>
</dbReference>
<keyword evidence="7 14" id="KW-0819">tRNA processing</keyword>
<dbReference type="PROSITE" id="PS51163">
    <property type="entry name" value="YRDC"/>
    <property type="match status" value="1"/>
</dbReference>
<dbReference type="PANTHER" id="PTHR17490">
    <property type="entry name" value="SUA5"/>
    <property type="match status" value="1"/>
</dbReference>
<dbReference type="InterPro" id="IPR050156">
    <property type="entry name" value="TC-AMP_synthase_SUA5"/>
</dbReference>
<evidence type="ECO:0000256" key="8">
    <source>
        <dbReference type="ARBA" id="ARBA00022695"/>
    </source>
</evidence>
<evidence type="ECO:0000256" key="9">
    <source>
        <dbReference type="ARBA" id="ARBA00022741"/>
    </source>
</evidence>
<evidence type="ECO:0000256" key="12">
    <source>
        <dbReference type="ARBA" id="ARBA00048366"/>
    </source>
</evidence>
<dbReference type="Proteomes" id="UP000559256">
    <property type="component" value="Unassembled WGS sequence"/>
</dbReference>
<dbReference type="OrthoDB" id="412787at2759"/>
<dbReference type="GO" id="GO:0061710">
    <property type="term" value="F:L-threonylcarbamoyladenylate synthase"/>
    <property type="evidence" value="ECO:0007669"/>
    <property type="project" value="UniProtKB-EC"/>
</dbReference>
<sequence length="399" mass="42816">MSTQVLRSDPASISFSSSSHLEVSSPQTRHALEIAARHLTELHPVVFPTETVYGLGALALNPSAASQIFSVKGRPPDNPLIVHVSSHDMLRSMLPSNFTIPKSYRALMKHFWPGPLTLLFPSDPSIVPSIITAGQSTVGIRMPSHPVARALITLTNAPIAAPSANSSGKPSPTAAEHVVRDLGDKVPVILDGGPCGVGLESTVIDGLSSDNTIRVLRPGGVTVEDIERALKEEAENGDSIPRVLVHRRDFRDAQLEASPTTPGMKYRHYSPSVPVTLLMTLSSPPEGVSSINANSYLSSLQNSIAKVGSTLKIGLLFLSDSRLGRLALPESSRLQWHRYDMGPSADPSVAARRLFDGLLTLDAEGVDMILIEEVVEKDEGLAIMNRAQKAAGELQWISF</sequence>
<evidence type="ECO:0000256" key="15">
    <source>
        <dbReference type="PIRSR" id="PIRSR004930-1"/>
    </source>
</evidence>
<feature type="binding site" evidence="15">
    <location>
        <position position="201"/>
    </location>
    <ligand>
        <name>L-threonine</name>
        <dbReference type="ChEBI" id="CHEBI:57926"/>
    </ligand>
</feature>
<dbReference type="Pfam" id="PF03481">
    <property type="entry name" value="Sua5_C"/>
    <property type="match status" value="1"/>
</dbReference>
<feature type="binding site" evidence="15">
    <location>
        <position position="217"/>
    </location>
    <ligand>
        <name>ATP</name>
        <dbReference type="ChEBI" id="CHEBI:30616"/>
    </ligand>
</feature>
<feature type="binding site" evidence="15">
    <location>
        <position position="161"/>
    </location>
    <ligand>
        <name>L-threonine</name>
        <dbReference type="ChEBI" id="CHEBI:57926"/>
    </ligand>
</feature>
<dbReference type="NCBIfam" id="TIGR00057">
    <property type="entry name" value="L-threonylcarbamoyladenylate synthase"/>
    <property type="match status" value="1"/>
</dbReference>
<feature type="binding site" evidence="15">
    <location>
        <position position="74"/>
    </location>
    <ligand>
        <name>ATP</name>
        <dbReference type="ChEBI" id="CHEBI:30616"/>
    </ligand>
</feature>
<keyword evidence="9 14" id="KW-0547">Nucleotide-binding</keyword>
<organism evidence="17 18">
    <name type="scientific">Tetrapyrgos nigripes</name>
    <dbReference type="NCBI Taxonomy" id="182062"/>
    <lineage>
        <taxon>Eukaryota</taxon>
        <taxon>Fungi</taxon>
        <taxon>Dikarya</taxon>
        <taxon>Basidiomycota</taxon>
        <taxon>Agaricomycotina</taxon>
        <taxon>Agaricomycetes</taxon>
        <taxon>Agaricomycetidae</taxon>
        <taxon>Agaricales</taxon>
        <taxon>Marasmiineae</taxon>
        <taxon>Marasmiaceae</taxon>
        <taxon>Tetrapyrgos</taxon>
    </lineage>
</organism>
<dbReference type="InterPro" id="IPR017945">
    <property type="entry name" value="DHBP_synth_RibB-like_a/b_dom"/>
</dbReference>
<evidence type="ECO:0000256" key="14">
    <source>
        <dbReference type="PIRNR" id="PIRNR004930"/>
    </source>
</evidence>
<gene>
    <name evidence="17" type="ORF">D9758_001108</name>
</gene>
<feature type="binding site" evidence="15">
    <location>
        <position position="163"/>
    </location>
    <ligand>
        <name>ATP</name>
        <dbReference type="ChEBI" id="CHEBI:30616"/>
    </ligand>
</feature>
<feature type="domain" description="YrdC-like" evidence="16">
    <location>
        <begin position="29"/>
        <end position="221"/>
    </location>
</feature>
<dbReference type="FunFam" id="3.90.870.10:FF:000008">
    <property type="entry name" value="Threonylcarbamoyl-AMP synthase"/>
    <property type="match status" value="1"/>
</dbReference>
<evidence type="ECO:0000256" key="5">
    <source>
        <dbReference type="ARBA" id="ARBA00022490"/>
    </source>
</evidence>
<comment type="similarity">
    <text evidence="2 14">Belongs to the SUA5 family.</text>
</comment>
<dbReference type="GO" id="GO:0000049">
    <property type="term" value="F:tRNA binding"/>
    <property type="evidence" value="ECO:0007669"/>
    <property type="project" value="TreeGrafter"/>
</dbReference>
<dbReference type="InterPro" id="IPR006070">
    <property type="entry name" value="Sua5-like_dom"/>
</dbReference>
<dbReference type="GO" id="GO:0005737">
    <property type="term" value="C:cytoplasm"/>
    <property type="evidence" value="ECO:0007669"/>
    <property type="project" value="UniProtKB-SubCell"/>
</dbReference>
<feature type="binding site" evidence="15">
    <location>
        <position position="78"/>
    </location>
    <ligand>
        <name>ATP</name>
        <dbReference type="ChEBI" id="CHEBI:30616"/>
    </ligand>
</feature>
<evidence type="ECO:0000256" key="11">
    <source>
        <dbReference type="ARBA" id="ARBA00029774"/>
    </source>
</evidence>
<dbReference type="AlphaFoldDB" id="A0A8H5LU23"/>
<evidence type="ECO:0000256" key="1">
    <source>
        <dbReference type="ARBA" id="ARBA00004496"/>
    </source>
</evidence>
<feature type="binding site" evidence="15">
    <location>
        <position position="83"/>
    </location>
    <ligand>
        <name>L-threonine</name>
        <dbReference type="ChEBI" id="CHEBI:57926"/>
    </ligand>
</feature>
<evidence type="ECO:0000256" key="7">
    <source>
        <dbReference type="ARBA" id="ARBA00022694"/>
    </source>
</evidence>
<dbReference type="GO" id="GO:0005524">
    <property type="term" value="F:ATP binding"/>
    <property type="evidence" value="ECO:0007669"/>
    <property type="project" value="UniProtKB-UniRule"/>
</dbReference>
<dbReference type="GO" id="GO:0003725">
    <property type="term" value="F:double-stranded RNA binding"/>
    <property type="evidence" value="ECO:0007669"/>
    <property type="project" value="UniProtKB-UniRule"/>
</dbReference>
<feature type="binding site" evidence="15">
    <location>
        <position position="141"/>
    </location>
    <ligand>
        <name>L-threonine</name>
        <dbReference type="ChEBI" id="CHEBI:57926"/>
    </ligand>
</feature>
<evidence type="ECO:0000256" key="3">
    <source>
        <dbReference type="ARBA" id="ARBA00012584"/>
    </source>
</evidence>
<evidence type="ECO:0000313" key="17">
    <source>
        <dbReference type="EMBL" id="KAF5370040.1"/>
    </source>
</evidence>
<feature type="binding site" evidence="15">
    <location>
        <position position="51"/>
    </location>
    <ligand>
        <name>L-threonine</name>
        <dbReference type="ChEBI" id="CHEBI:57926"/>
    </ligand>
</feature>
<evidence type="ECO:0000256" key="6">
    <source>
        <dbReference type="ARBA" id="ARBA00022679"/>
    </source>
</evidence>
<dbReference type="GO" id="GO:0006450">
    <property type="term" value="P:regulation of translational fidelity"/>
    <property type="evidence" value="ECO:0007669"/>
    <property type="project" value="TreeGrafter"/>
</dbReference>
<dbReference type="PIRSF" id="PIRSF004930">
    <property type="entry name" value="Tln_factor_SUA5"/>
    <property type="match status" value="1"/>
</dbReference>